<dbReference type="InterPro" id="IPR002575">
    <property type="entry name" value="Aminoglycoside_PTrfase"/>
</dbReference>
<dbReference type="InterPro" id="IPR011009">
    <property type="entry name" value="Kinase-like_dom_sf"/>
</dbReference>
<dbReference type="Proteomes" id="UP001595898">
    <property type="component" value="Unassembled WGS sequence"/>
</dbReference>
<sequence>MRDDLEIVRELHDVPPYRVYEARIDGHRAVLKVDTHSRGHAAVEGRVQAFVARHTTVPVPEILDVGDHHYVSRWDDTVRTPESIDERWARAAGRTLATLHEDTDGEFDGFGQFRVGDDGLEAAGRDDWVDAVRDRLAYHRPFLERVGHADLVDTVDEFLAEYPAVFDGAGDSVCCHGNVHPEHVATTTGEATAVIDFEHALVAPGEYDYWRVVTPLFEGDPDVGDAVPDAFREGYESVRPLPNGFERRRDAYQLLNLVSYVESLFLQQNVEPSRLPRRAERLRELASDTLERLRRGAS</sequence>
<dbReference type="InterPro" id="IPR051678">
    <property type="entry name" value="AGP_Transferase"/>
</dbReference>
<dbReference type="SUPFAM" id="SSF56112">
    <property type="entry name" value="Protein kinase-like (PK-like)"/>
    <property type="match status" value="1"/>
</dbReference>
<dbReference type="PANTHER" id="PTHR21310">
    <property type="entry name" value="AMINOGLYCOSIDE PHOSPHOTRANSFERASE-RELATED-RELATED"/>
    <property type="match status" value="1"/>
</dbReference>
<name>A0ABD5PSB7_9EURY</name>
<evidence type="ECO:0000313" key="2">
    <source>
        <dbReference type="EMBL" id="MFC4543200.1"/>
    </source>
</evidence>
<keyword evidence="3" id="KW-1185">Reference proteome</keyword>
<accession>A0ABD5PSB7</accession>
<reference evidence="2 3" key="1">
    <citation type="journal article" date="2019" name="Int. J. Syst. Evol. Microbiol.">
        <title>The Global Catalogue of Microorganisms (GCM) 10K type strain sequencing project: providing services to taxonomists for standard genome sequencing and annotation.</title>
        <authorList>
            <consortium name="The Broad Institute Genomics Platform"/>
            <consortium name="The Broad Institute Genome Sequencing Center for Infectious Disease"/>
            <person name="Wu L."/>
            <person name="Ma J."/>
        </authorList>
    </citation>
    <scope>NUCLEOTIDE SEQUENCE [LARGE SCALE GENOMIC DNA]</scope>
    <source>
        <strain evidence="2 3">WLHS5</strain>
    </source>
</reference>
<protein>
    <submittedName>
        <fullName evidence="2">Phosphotransferase</fullName>
    </submittedName>
</protein>
<dbReference type="RefSeq" id="WP_250140121.1">
    <property type="nucleotide sequence ID" value="NZ_JALIQP010000002.1"/>
</dbReference>
<proteinExistence type="predicted"/>
<evidence type="ECO:0000313" key="3">
    <source>
        <dbReference type="Proteomes" id="UP001595898"/>
    </source>
</evidence>
<gene>
    <name evidence="2" type="ORF">ACFO5R_14820</name>
</gene>
<dbReference type="Pfam" id="PF01636">
    <property type="entry name" value="APH"/>
    <property type="match status" value="1"/>
</dbReference>
<dbReference type="AlphaFoldDB" id="A0ABD5PSB7"/>
<evidence type="ECO:0000259" key="1">
    <source>
        <dbReference type="Pfam" id="PF01636"/>
    </source>
</evidence>
<dbReference type="EMBL" id="JBHSFA010000007">
    <property type="protein sequence ID" value="MFC4543200.1"/>
    <property type="molecule type" value="Genomic_DNA"/>
</dbReference>
<comment type="caution">
    <text evidence="2">The sequence shown here is derived from an EMBL/GenBank/DDBJ whole genome shotgun (WGS) entry which is preliminary data.</text>
</comment>
<feature type="domain" description="Aminoglycoside phosphotransferase" evidence="1">
    <location>
        <begin position="18"/>
        <end position="241"/>
    </location>
</feature>
<dbReference type="Gene3D" id="3.90.1200.10">
    <property type="match status" value="1"/>
</dbReference>
<dbReference type="PANTHER" id="PTHR21310:SF15">
    <property type="entry name" value="AMINOGLYCOSIDE PHOSPHOTRANSFERASE DOMAIN-CONTAINING PROTEIN"/>
    <property type="match status" value="1"/>
</dbReference>
<organism evidence="2 3">
    <name type="scientific">Halosolutus amylolyticus</name>
    <dbReference type="NCBI Taxonomy" id="2932267"/>
    <lineage>
        <taxon>Archaea</taxon>
        <taxon>Methanobacteriati</taxon>
        <taxon>Methanobacteriota</taxon>
        <taxon>Stenosarchaea group</taxon>
        <taxon>Halobacteria</taxon>
        <taxon>Halobacteriales</taxon>
        <taxon>Natrialbaceae</taxon>
        <taxon>Halosolutus</taxon>
    </lineage>
</organism>